<reference evidence="4" key="1">
    <citation type="submission" date="2021-04" db="EMBL/GenBank/DDBJ databases">
        <title>Genome based classification of Actinospica acidithermotolerans sp. nov., an actinobacterium isolated from an Indonesian hot spring.</title>
        <authorList>
            <person name="Kusuma A.B."/>
            <person name="Putra K.E."/>
            <person name="Nafisah S."/>
            <person name="Loh J."/>
            <person name="Nouioui I."/>
            <person name="Goodfellow M."/>
        </authorList>
    </citation>
    <scope>NUCLEOTIDE SEQUENCE</scope>
    <source>
        <strain evidence="4">DSM 45618</strain>
    </source>
</reference>
<dbReference type="Pfam" id="PF14213">
    <property type="entry name" value="DUF4325"/>
    <property type="match status" value="1"/>
</dbReference>
<dbReference type="InterPro" id="IPR025474">
    <property type="entry name" value="DUF4325"/>
</dbReference>
<feature type="domain" description="DUF4325" evidence="3">
    <location>
        <begin position="279"/>
        <end position="333"/>
    </location>
</feature>
<dbReference type="Gene3D" id="1.10.1660.10">
    <property type="match status" value="1"/>
</dbReference>
<dbReference type="SUPFAM" id="SSF55874">
    <property type="entry name" value="ATPase domain of HSP90 chaperone/DNA topoisomerase II/histidine kinase"/>
    <property type="match status" value="1"/>
</dbReference>
<dbReference type="InterPro" id="IPR036890">
    <property type="entry name" value="HATPase_C_sf"/>
</dbReference>
<proteinExistence type="predicted"/>
<keyword evidence="4" id="KW-0238">DNA-binding</keyword>
<protein>
    <submittedName>
        <fullName evidence="4">MerR family DNA-binding transcriptional regulator</fullName>
    </submittedName>
</protein>
<dbReference type="EMBL" id="JAGSXH010000276">
    <property type="protein sequence ID" value="MBS2967046.1"/>
    <property type="molecule type" value="Genomic_DNA"/>
</dbReference>
<name>A0A8J7WR68_9ACTN</name>
<sequence>MTGNQDSSSKRAKVSDVSRELGLSPSRVRQLADENVIPSTRTEGGHRLFDMSAVRAAMARRALVRQPSIIEALGEPDWHRELTLLGLAEHEVWLRVVSDLSIDTTSAAGKIMAYAFSEMLNNAIDHSESETVAISWWKNEDLWCFEISDQGIGAYIKLLTVLKLGSEFEAVQELSKGKRTTDPARHTGEGIFFTSKMVDIFQLVSSGVRWTVDNIRDDTALGEAPGSSGTIVVCQIDPHTTRQVADVFKQFTEDYAFVRTRPTVKLFEIGTTFVSRSEARRLLDGLAAGFDVVEVDFNRVTDVGQGFVDELLRVWPATHPGKKVIPINMNPAVEFMVKRGLRRTDDIKPFS</sequence>
<evidence type="ECO:0000313" key="5">
    <source>
        <dbReference type="Proteomes" id="UP000677913"/>
    </source>
</evidence>
<feature type="region of interest" description="Disordered" evidence="1">
    <location>
        <begin position="1"/>
        <end position="21"/>
    </location>
</feature>
<dbReference type="InterPro" id="IPR000551">
    <property type="entry name" value="MerR-type_HTH_dom"/>
</dbReference>
<evidence type="ECO:0000256" key="1">
    <source>
        <dbReference type="SAM" id="MobiDB-lite"/>
    </source>
</evidence>
<dbReference type="AlphaFoldDB" id="A0A8J7WR68"/>
<dbReference type="Proteomes" id="UP000677913">
    <property type="component" value="Unassembled WGS sequence"/>
</dbReference>
<dbReference type="SUPFAM" id="SSF46955">
    <property type="entry name" value="Putative DNA-binding domain"/>
    <property type="match status" value="1"/>
</dbReference>
<feature type="domain" description="HTH merR-type" evidence="2">
    <location>
        <begin position="14"/>
        <end position="49"/>
    </location>
</feature>
<dbReference type="GO" id="GO:0006355">
    <property type="term" value="P:regulation of DNA-templated transcription"/>
    <property type="evidence" value="ECO:0007669"/>
    <property type="project" value="InterPro"/>
</dbReference>
<evidence type="ECO:0000259" key="3">
    <source>
        <dbReference type="Pfam" id="PF14213"/>
    </source>
</evidence>
<dbReference type="Pfam" id="PF00376">
    <property type="entry name" value="MerR"/>
    <property type="match status" value="1"/>
</dbReference>
<accession>A0A8J7WR68</accession>
<organism evidence="4 5">
    <name type="scientific">Actinocrinis puniceicyclus</name>
    <dbReference type="NCBI Taxonomy" id="977794"/>
    <lineage>
        <taxon>Bacteria</taxon>
        <taxon>Bacillati</taxon>
        <taxon>Actinomycetota</taxon>
        <taxon>Actinomycetes</taxon>
        <taxon>Catenulisporales</taxon>
        <taxon>Actinospicaceae</taxon>
        <taxon>Actinocrinis</taxon>
    </lineage>
</organism>
<keyword evidence="5" id="KW-1185">Reference proteome</keyword>
<dbReference type="Gene3D" id="3.30.565.10">
    <property type="entry name" value="Histidine kinase-like ATPase, C-terminal domain"/>
    <property type="match status" value="1"/>
</dbReference>
<gene>
    <name evidence="4" type="ORF">KGA66_28695</name>
</gene>
<evidence type="ECO:0000313" key="4">
    <source>
        <dbReference type="EMBL" id="MBS2967046.1"/>
    </source>
</evidence>
<dbReference type="InterPro" id="IPR009061">
    <property type="entry name" value="DNA-bd_dom_put_sf"/>
</dbReference>
<comment type="caution">
    <text evidence="4">The sequence shown here is derived from an EMBL/GenBank/DDBJ whole genome shotgun (WGS) entry which is preliminary data.</text>
</comment>
<evidence type="ECO:0000259" key="2">
    <source>
        <dbReference type="Pfam" id="PF00376"/>
    </source>
</evidence>
<dbReference type="RefSeq" id="WP_211472694.1">
    <property type="nucleotide sequence ID" value="NZ_JAGSXH010000276.1"/>
</dbReference>
<dbReference type="GO" id="GO:0003677">
    <property type="term" value="F:DNA binding"/>
    <property type="evidence" value="ECO:0007669"/>
    <property type="project" value="UniProtKB-KW"/>
</dbReference>